<evidence type="ECO:0000313" key="1">
    <source>
        <dbReference type="EMBL" id="SDC72944.1"/>
    </source>
</evidence>
<reference evidence="2" key="1">
    <citation type="submission" date="2016-10" db="EMBL/GenBank/DDBJ databases">
        <authorList>
            <person name="Varghese N."/>
            <person name="Submissions S."/>
        </authorList>
    </citation>
    <scope>NUCLEOTIDE SEQUENCE [LARGE SCALE GENOMIC DNA]</scope>
    <source>
        <strain evidence="2">DSM 26382</strain>
    </source>
</reference>
<name>A0A1G6P022_9GAMM</name>
<dbReference type="EMBL" id="FMZQ01000006">
    <property type="protein sequence ID" value="SDC72944.1"/>
    <property type="molecule type" value="Genomic_DNA"/>
</dbReference>
<dbReference type="RefSeq" id="WP_090336589.1">
    <property type="nucleotide sequence ID" value="NZ_FMZQ01000006.1"/>
</dbReference>
<keyword evidence="2" id="KW-1185">Reference proteome</keyword>
<proteinExistence type="predicted"/>
<sequence length="102" mass="11229">MAASARPQLYPDTPEAFFCQPPNMEPDLPVDAINCQLGRTAATVALLMCQFDGTCESRLSDTHIVNALWGVQADLERLYEMVKFGQQSTHAALKASERRSAN</sequence>
<evidence type="ECO:0000313" key="2">
    <source>
        <dbReference type="Proteomes" id="UP000199467"/>
    </source>
</evidence>
<organism evidence="1 2">
    <name type="scientific">Ectopseudomonas chengduensis</name>
    <dbReference type="NCBI Taxonomy" id="489632"/>
    <lineage>
        <taxon>Bacteria</taxon>
        <taxon>Pseudomonadati</taxon>
        <taxon>Pseudomonadota</taxon>
        <taxon>Gammaproteobacteria</taxon>
        <taxon>Pseudomonadales</taxon>
        <taxon>Pseudomonadaceae</taxon>
        <taxon>Ectopseudomonas</taxon>
    </lineage>
</organism>
<protein>
    <submittedName>
        <fullName evidence="1">Uncharacterized protein</fullName>
    </submittedName>
</protein>
<gene>
    <name evidence="1" type="ORF">SAMN05216576_1068</name>
</gene>
<accession>A0A1G6P022</accession>
<dbReference type="AlphaFoldDB" id="A0A1G6P022"/>
<dbReference type="Proteomes" id="UP000199467">
    <property type="component" value="Unassembled WGS sequence"/>
</dbReference>